<feature type="coiled-coil region" evidence="7">
    <location>
        <begin position="390"/>
        <end position="417"/>
    </location>
</feature>
<feature type="domain" description="RNA polymerase sigma-70" evidence="10">
    <location>
        <begin position="604"/>
        <end position="630"/>
    </location>
</feature>
<dbReference type="InterPro" id="IPR028630">
    <property type="entry name" value="Sigma70_RpoD"/>
</dbReference>
<dbReference type="InterPro" id="IPR050239">
    <property type="entry name" value="Sigma-70_RNA_pol_init_factors"/>
</dbReference>
<dbReference type="InterPro" id="IPR007627">
    <property type="entry name" value="RNA_pol_sigma70_r2"/>
</dbReference>
<dbReference type="SUPFAM" id="SSF88946">
    <property type="entry name" value="Sigma2 domain of RNA polymerase sigma factors"/>
    <property type="match status" value="1"/>
</dbReference>
<evidence type="ECO:0000313" key="12">
    <source>
        <dbReference type="Proteomes" id="UP001549110"/>
    </source>
</evidence>
<dbReference type="Pfam" id="PF00140">
    <property type="entry name" value="Sigma70_r1_2"/>
    <property type="match status" value="1"/>
</dbReference>
<keyword evidence="3 6" id="KW-0731">Sigma factor</keyword>
<sequence>MSTNTAEAETTETTGGDGPLLDLTDAGVKKFIKQAKARGYVTMDELNKVLPSEEVTSEAIEDTLAMLSEMGVNVVEAEEDADGGEVAVREETAVVETTKEPAYDRTDDPVRMYLREMGSVELLSREGEIAIAKRIEAGRDTMIRGLCESALTFEAIMVWREELGSGRILLREVIDLEQTYGGANAAAAEIGAAESSESEEETEDGEAVAKAEGADDDDDFDDGAGPTISAMEGELREGVMATLDAIAAEFDSFRALQEKLVGKRLKGEDLSEADRKAYTSASLTIVQHLKTLKLNNNRIEALVEQLYAINKRLMGLEGRLLRLADSYGISRTEFLKAYFGQELAPDWAAQVKPLGVRWTKFVENDASQIGDIRAEVAALATETGVPIDDYRRIVQTVQKGEREARQAKKEMVEANLRLVISIAKKYTNRGLQFLDLIQEGNIGLMKAVDKFEYRRGYKFSTYATWWIRQAITRSIADQARTIRIPVHMIETINKIVRTSRQMLHEIGREPTPEELAEKLAMPLEKVRKVLKIAKEPISLETPIGDEEDSHLGDFIEDKNAILPIDAAIQSNLRETTTRVLASLTPREERVLRMRFGIGMNTDHTLEEVGQQFSVTRERIRQIEAKALRKLKHPSRSRKLRSFLDS</sequence>
<dbReference type="RefSeq" id="WP_331928265.1">
    <property type="nucleotide sequence ID" value="NZ_JBEPLU010000001.1"/>
</dbReference>
<feature type="region of interest" description="Sigma-70 factor domain-2" evidence="6">
    <location>
        <begin position="411"/>
        <end position="481"/>
    </location>
</feature>
<comment type="caution">
    <text evidence="11">The sequence shown here is derived from an EMBL/GenBank/DDBJ whole genome shotgun (WGS) entry which is preliminary data.</text>
</comment>
<name>A0ABV2EE34_9CAUL</name>
<dbReference type="Pfam" id="PF03979">
    <property type="entry name" value="Sigma70_r1_1"/>
    <property type="match status" value="1"/>
</dbReference>
<dbReference type="SUPFAM" id="SSF88659">
    <property type="entry name" value="Sigma3 and sigma4 domains of RNA polymerase sigma factors"/>
    <property type="match status" value="2"/>
</dbReference>
<evidence type="ECO:0000259" key="9">
    <source>
        <dbReference type="PROSITE" id="PS00715"/>
    </source>
</evidence>
<dbReference type="NCBIfam" id="TIGR02937">
    <property type="entry name" value="sigma70-ECF"/>
    <property type="match status" value="1"/>
</dbReference>
<dbReference type="Gene3D" id="1.10.601.10">
    <property type="entry name" value="RNA Polymerase Primary Sigma Factor"/>
    <property type="match status" value="1"/>
</dbReference>
<dbReference type="Pfam" id="PF04539">
    <property type="entry name" value="Sigma70_r3"/>
    <property type="match status" value="1"/>
</dbReference>
<evidence type="ECO:0000256" key="3">
    <source>
        <dbReference type="ARBA" id="ARBA00023082"/>
    </source>
</evidence>
<dbReference type="NCBIfam" id="NF004208">
    <property type="entry name" value="PRK05658.1"/>
    <property type="match status" value="1"/>
</dbReference>
<evidence type="ECO:0000256" key="8">
    <source>
        <dbReference type="SAM" id="MobiDB-lite"/>
    </source>
</evidence>
<feature type="region of interest" description="Disordered" evidence="8">
    <location>
        <begin position="187"/>
        <end position="224"/>
    </location>
</feature>
<evidence type="ECO:0000256" key="1">
    <source>
        <dbReference type="ARBA" id="ARBA00022490"/>
    </source>
</evidence>
<dbReference type="PRINTS" id="PR00046">
    <property type="entry name" value="SIGMA70FCT"/>
</dbReference>
<proteinExistence type="inferred from homology"/>
<dbReference type="InterPro" id="IPR007631">
    <property type="entry name" value="RNA_pol_sigma_70_non-ess"/>
</dbReference>
<evidence type="ECO:0000313" key="11">
    <source>
        <dbReference type="EMBL" id="MET3525275.1"/>
    </source>
</evidence>
<comment type="function">
    <text evidence="6">Sigma factors are initiation factors that promote the attachment of RNA polymerase to specific initiation sites and are then released. This sigma factor is the primary sigma factor during exponential growth.</text>
</comment>
<dbReference type="PROSITE" id="PS00715">
    <property type="entry name" value="SIGMA70_1"/>
    <property type="match status" value="1"/>
</dbReference>
<dbReference type="Pfam" id="PF04546">
    <property type="entry name" value="Sigma70_ner"/>
    <property type="match status" value="1"/>
</dbReference>
<dbReference type="Proteomes" id="UP001549110">
    <property type="component" value="Unassembled WGS sequence"/>
</dbReference>
<dbReference type="InterPro" id="IPR012760">
    <property type="entry name" value="RNA_pol_sigma_RpoD_C"/>
</dbReference>
<dbReference type="Gene3D" id="1.10.220.120">
    <property type="entry name" value="Sigma-70 factor, region 1.1"/>
    <property type="match status" value="1"/>
</dbReference>
<keyword evidence="1 6" id="KW-0963">Cytoplasm</keyword>
<dbReference type="InterPro" id="IPR014284">
    <property type="entry name" value="RNA_pol_sigma-70_dom"/>
</dbReference>
<dbReference type="InterPro" id="IPR036388">
    <property type="entry name" value="WH-like_DNA-bd_sf"/>
</dbReference>
<evidence type="ECO:0000256" key="4">
    <source>
        <dbReference type="ARBA" id="ARBA00023125"/>
    </source>
</evidence>
<evidence type="ECO:0000256" key="6">
    <source>
        <dbReference type="HAMAP-Rule" id="MF_00963"/>
    </source>
</evidence>
<gene>
    <name evidence="6" type="primary">rpoD</name>
    <name evidence="11" type="ORF">ABID41_000370</name>
</gene>
<keyword evidence="12" id="KW-1185">Reference proteome</keyword>
<dbReference type="InterPro" id="IPR013324">
    <property type="entry name" value="RNA_pol_sigma_r3/r4-like"/>
</dbReference>
<dbReference type="PANTHER" id="PTHR30603">
    <property type="entry name" value="RNA POLYMERASE SIGMA FACTOR RPO"/>
    <property type="match status" value="1"/>
</dbReference>
<protein>
    <recommendedName>
        <fullName evidence="6">RNA polymerase sigma factor RpoD</fullName>
    </recommendedName>
    <alternativeName>
        <fullName evidence="6">Sigma-70</fullName>
    </alternativeName>
</protein>
<dbReference type="PROSITE" id="PS00716">
    <property type="entry name" value="SIGMA70_2"/>
    <property type="match status" value="1"/>
</dbReference>
<feature type="region of interest" description="Sigma-70 factor domain-3" evidence="6">
    <location>
        <begin position="490"/>
        <end position="566"/>
    </location>
</feature>
<keyword evidence="7" id="KW-0175">Coiled coil</keyword>
<dbReference type="InterPro" id="IPR007630">
    <property type="entry name" value="RNA_pol_sigma70_r4"/>
</dbReference>
<reference evidence="11 12" key="1">
    <citation type="submission" date="2024-06" db="EMBL/GenBank/DDBJ databases">
        <title>Genomic Encyclopedia of Type Strains, Phase IV (KMG-IV): sequencing the most valuable type-strain genomes for metagenomic binning, comparative biology and taxonomic classification.</title>
        <authorList>
            <person name="Goeker M."/>
        </authorList>
    </citation>
    <scope>NUCLEOTIDE SEQUENCE [LARGE SCALE GENOMIC DNA]</scope>
    <source>
        <strain evidence="11 12">DSM 17809</strain>
    </source>
</reference>
<dbReference type="InterPro" id="IPR007127">
    <property type="entry name" value="RNA_pol_sigma_70_r1_1"/>
</dbReference>
<dbReference type="EMBL" id="JBEPLU010000001">
    <property type="protein sequence ID" value="MET3525275.1"/>
    <property type="molecule type" value="Genomic_DNA"/>
</dbReference>
<dbReference type="PANTHER" id="PTHR30603:SF60">
    <property type="entry name" value="RNA POLYMERASE SIGMA FACTOR RPOD"/>
    <property type="match status" value="1"/>
</dbReference>
<feature type="compositionally biased region" description="Acidic residues" evidence="8">
    <location>
        <begin position="196"/>
        <end position="206"/>
    </location>
</feature>
<feature type="region of interest" description="Sigma-70 factor domain-4" evidence="6">
    <location>
        <begin position="579"/>
        <end position="632"/>
    </location>
</feature>
<dbReference type="Gene3D" id="1.10.10.10">
    <property type="entry name" value="Winged helix-like DNA-binding domain superfamily/Winged helix DNA-binding domain"/>
    <property type="match status" value="2"/>
</dbReference>
<dbReference type="Pfam" id="PF04545">
    <property type="entry name" value="Sigma70_r4"/>
    <property type="match status" value="1"/>
</dbReference>
<dbReference type="InterPro" id="IPR042189">
    <property type="entry name" value="RNA_pol_sigma_70_r1_1_sf"/>
</dbReference>
<organism evidence="11 12">
    <name type="scientific">Phenylobacterium koreense</name>
    <dbReference type="NCBI Taxonomy" id="266125"/>
    <lineage>
        <taxon>Bacteria</taxon>
        <taxon>Pseudomonadati</taxon>
        <taxon>Pseudomonadota</taxon>
        <taxon>Alphaproteobacteria</taxon>
        <taxon>Caulobacterales</taxon>
        <taxon>Caulobacteraceae</taxon>
        <taxon>Phenylobacterium</taxon>
    </lineage>
</organism>
<feature type="short sequence motif" description="Interaction with polymerase core subunit RpoC" evidence="6">
    <location>
        <begin position="435"/>
        <end position="438"/>
    </location>
</feature>
<comment type="similarity">
    <text evidence="6">Belongs to the sigma-70 factor family. RpoD/SigA subfamily.</text>
</comment>
<dbReference type="NCBIfam" id="TIGR02393">
    <property type="entry name" value="RpoD_Cterm"/>
    <property type="match status" value="1"/>
</dbReference>
<accession>A0ABV2EE34</accession>
<dbReference type="HAMAP" id="MF_00963">
    <property type="entry name" value="Sigma70_RpoD_SigA"/>
    <property type="match status" value="1"/>
</dbReference>
<evidence type="ECO:0000256" key="5">
    <source>
        <dbReference type="ARBA" id="ARBA00023163"/>
    </source>
</evidence>
<feature type="region of interest" description="Disordered" evidence="8">
    <location>
        <begin position="1"/>
        <end position="21"/>
    </location>
</feature>
<feature type="domain" description="RNA polymerase sigma-70" evidence="9">
    <location>
        <begin position="435"/>
        <end position="448"/>
    </location>
</feature>
<evidence type="ECO:0000256" key="2">
    <source>
        <dbReference type="ARBA" id="ARBA00023015"/>
    </source>
</evidence>
<dbReference type="CDD" id="cd06171">
    <property type="entry name" value="Sigma70_r4"/>
    <property type="match status" value="1"/>
</dbReference>
<dbReference type="Pfam" id="PF04542">
    <property type="entry name" value="Sigma70_r2"/>
    <property type="match status" value="1"/>
</dbReference>
<keyword evidence="4 6" id="KW-0238">DNA-binding</keyword>
<keyword evidence="5 6" id="KW-0804">Transcription</keyword>
<comment type="subcellular location">
    <subcellularLocation>
        <location evidence="6">Cytoplasm</location>
    </subcellularLocation>
</comment>
<evidence type="ECO:0000259" key="10">
    <source>
        <dbReference type="PROSITE" id="PS00716"/>
    </source>
</evidence>
<dbReference type="InterPro" id="IPR000943">
    <property type="entry name" value="RNA_pol_sigma70"/>
</dbReference>
<keyword evidence="2 6" id="KW-0805">Transcription regulation</keyword>
<dbReference type="InterPro" id="IPR007624">
    <property type="entry name" value="RNA_pol_sigma70_r3"/>
</dbReference>
<feature type="DNA-binding region" description="H-T-H motif" evidence="6">
    <location>
        <begin position="605"/>
        <end position="624"/>
    </location>
</feature>
<dbReference type="InterPro" id="IPR013325">
    <property type="entry name" value="RNA_pol_sigma_r2"/>
</dbReference>
<dbReference type="InterPro" id="IPR009042">
    <property type="entry name" value="RNA_pol_sigma70_r1_2"/>
</dbReference>
<comment type="subunit">
    <text evidence="6">Interacts transiently with the RNA polymerase catalytic core.</text>
</comment>
<evidence type="ECO:0000256" key="7">
    <source>
        <dbReference type="SAM" id="Coils"/>
    </source>
</evidence>